<dbReference type="SUPFAM" id="SSF81383">
    <property type="entry name" value="F-box domain"/>
    <property type="match status" value="1"/>
</dbReference>
<dbReference type="InterPro" id="IPR001810">
    <property type="entry name" value="F-box_dom"/>
</dbReference>
<sequence>MSHLPDDALVEVMQYLDVPDLLSCRLVCKRLAALALHRDAWRHRQLACSDRYLCVALRLAPCLDKAELQLPLRGRLMIATTTTCAVAELKLTTGCAKRGAMQAALLTRHQASLGRLKRLSLVFGDEDTSPCPWLLFWTVASTSGLESLVILGFPSRFDRISKKRKYLPDRPVSSPSLKIFRCDFHRKSASFVHFILAEHAETLRDVSIPTMTSPSDPVTASLLASIPNLSGLACPLLPGLDALAGRVKEGLCYAQLVVSSAMRPFAPAAADFLRRANDLWAFTLSIDSGDDVALELVEALVSSGGSEVREVGLQGSLCALGVLQQMIGKLTLLPSLRVLKLQGPPAGPRCVHGWLHCDAVKRLMYENRRVRLFAYDHLPRHCQDALCPDCMTGCRRTVLSQCSQLMNRVVDNVADCYNSASGKRRMIREEDMIDIYMAPF</sequence>
<proteinExistence type="predicted"/>
<evidence type="ECO:0000259" key="1">
    <source>
        <dbReference type="PROSITE" id="PS50181"/>
    </source>
</evidence>
<dbReference type="Proteomes" id="UP000504606">
    <property type="component" value="Unplaced"/>
</dbReference>
<dbReference type="CDD" id="cd09917">
    <property type="entry name" value="F-box_SF"/>
    <property type="match status" value="1"/>
</dbReference>
<dbReference type="GeneID" id="127750171"/>
<feature type="domain" description="F-box" evidence="1">
    <location>
        <begin position="1"/>
        <end position="44"/>
    </location>
</feature>
<dbReference type="PROSITE" id="PS50181">
    <property type="entry name" value="FBOX"/>
    <property type="match status" value="1"/>
</dbReference>
<dbReference type="Gene3D" id="1.20.1280.50">
    <property type="match status" value="1"/>
</dbReference>
<keyword evidence="2" id="KW-1185">Reference proteome</keyword>
<dbReference type="SMART" id="SM00256">
    <property type="entry name" value="FBOX"/>
    <property type="match status" value="1"/>
</dbReference>
<reference evidence="3" key="1">
    <citation type="submission" date="2025-08" db="UniProtKB">
        <authorList>
            <consortium name="RefSeq"/>
        </authorList>
    </citation>
    <scope>IDENTIFICATION</scope>
    <source>
        <tissue evidence="3">Whole organism</tissue>
    </source>
</reference>
<dbReference type="Pfam" id="PF12937">
    <property type="entry name" value="F-box-like"/>
    <property type="match status" value="1"/>
</dbReference>
<dbReference type="OrthoDB" id="3211970at2759"/>
<dbReference type="InterPro" id="IPR036047">
    <property type="entry name" value="F-box-like_dom_sf"/>
</dbReference>
<evidence type="ECO:0000313" key="3">
    <source>
        <dbReference type="RefSeq" id="XP_052126967.1"/>
    </source>
</evidence>
<accession>A0A9C6UBE1</accession>
<name>A0A9C6UBE1_FRAOC</name>
<dbReference type="KEGG" id="foc:127750171"/>
<dbReference type="RefSeq" id="XP_052126967.1">
    <property type="nucleotide sequence ID" value="XM_052271007.1"/>
</dbReference>
<organism evidence="2 3">
    <name type="scientific">Frankliniella occidentalis</name>
    <name type="common">Western flower thrips</name>
    <name type="synonym">Euthrips occidentalis</name>
    <dbReference type="NCBI Taxonomy" id="133901"/>
    <lineage>
        <taxon>Eukaryota</taxon>
        <taxon>Metazoa</taxon>
        <taxon>Ecdysozoa</taxon>
        <taxon>Arthropoda</taxon>
        <taxon>Hexapoda</taxon>
        <taxon>Insecta</taxon>
        <taxon>Pterygota</taxon>
        <taxon>Neoptera</taxon>
        <taxon>Paraneoptera</taxon>
        <taxon>Thysanoptera</taxon>
        <taxon>Terebrantia</taxon>
        <taxon>Thripoidea</taxon>
        <taxon>Thripidae</taxon>
        <taxon>Frankliniella</taxon>
    </lineage>
</organism>
<protein>
    <submittedName>
        <fullName evidence="3">Uncharacterized protein LOC127750171</fullName>
    </submittedName>
</protein>
<gene>
    <name evidence="3" type="primary">LOC127750171</name>
</gene>
<evidence type="ECO:0000313" key="2">
    <source>
        <dbReference type="Proteomes" id="UP000504606"/>
    </source>
</evidence>
<dbReference type="AlphaFoldDB" id="A0A9C6UBE1"/>